<comment type="caution">
    <text evidence="2">The sequence shown here is derived from an EMBL/GenBank/DDBJ whole genome shotgun (WGS) entry which is preliminary data.</text>
</comment>
<dbReference type="RefSeq" id="WP_190838263.1">
    <property type="nucleotide sequence ID" value="NZ_CAWPPI010000127.1"/>
</dbReference>
<feature type="transmembrane region" description="Helical" evidence="1">
    <location>
        <begin position="53"/>
        <end position="75"/>
    </location>
</feature>
<proteinExistence type="predicted"/>
<dbReference type="EMBL" id="JACXAE010000127">
    <property type="protein sequence ID" value="MBD2778499.1"/>
    <property type="molecule type" value="Genomic_DNA"/>
</dbReference>
<evidence type="ECO:0000313" key="3">
    <source>
        <dbReference type="Proteomes" id="UP000629098"/>
    </source>
</evidence>
<organism evidence="2 3">
    <name type="scientific">Iningainema tapete BLCC-T55</name>
    <dbReference type="NCBI Taxonomy" id="2748662"/>
    <lineage>
        <taxon>Bacteria</taxon>
        <taxon>Bacillati</taxon>
        <taxon>Cyanobacteriota</taxon>
        <taxon>Cyanophyceae</taxon>
        <taxon>Nostocales</taxon>
        <taxon>Scytonemataceae</taxon>
        <taxon>Iningainema tapete</taxon>
    </lineage>
</organism>
<keyword evidence="1" id="KW-1133">Transmembrane helix</keyword>
<dbReference type="AlphaFoldDB" id="A0A8J7C9T7"/>
<gene>
    <name evidence="2" type="ORF">ICL16_42270</name>
</gene>
<dbReference type="Proteomes" id="UP000629098">
    <property type="component" value="Unassembled WGS sequence"/>
</dbReference>
<keyword evidence="3" id="KW-1185">Reference proteome</keyword>
<keyword evidence="1" id="KW-0812">Transmembrane</keyword>
<evidence type="ECO:0000256" key="1">
    <source>
        <dbReference type="SAM" id="Phobius"/>
    </source>
</evidence>
<accession>A0A8J7C9T7</accession>
<reference evidence="2" key="1">
    <citation type="submission" date="2020-09" db="EMBL/GenBank/DDBJ databases">
        <title>Iningainema tapete sp. nov. (Scytonemataceae, Cyanobacteria) from greenhouses in central Florida (USA) produces two types of nodularin with biosynthetic potential for microcystin-LR and anabaenopeptins.</title>
        <authorList>
            <person name="Berthold D.E."/>
            <person name="Lefler F.W."/>
            <person name="Huang I.-S."/>
            <person name="Abdulla H."/>
            <person name="Zimba P.V."/>
            <person name="Laughinghouse H.D. IV."/>
        </authorList>
    </citation>
    <scope>NUCLEOTIDE SEQUENCE</scope>
    <source>
        <strain evidence="2">BLCCT55</strain>
    </source>
</reference>
<keyword evidence="1" id="KW-0472">Membrane</keyword>
<protein>
    <submittedName>
        <fullName evidence="2">Uncharacterized protein</fullName>
    </submittedName>
</protein>
<sequence>MTVSEMRLNATSLQQLSQLQQQISQSQQIPEHAICETQASQYMIDCYPYAMRGFLWGLFISIVFWGSGIGVLLLVF</sequence>
<name>A0A8J7C9T7_9CYAN</name>
<evidence type="ECO:0000313" key="2">
    <source>
        <dbReference type="EMBL" id="MBD2778499.1"/>
    </source>
</evidence>